<proteinExistence type="predicted"/>
<protein>
    <submittedName>
        <fullName evidence="1">Uncharacterized protein</fullName>
    </submittedName>
</protein>
<organism evidence="1">
    <name type="scientific">uncultured Caudovirales phage</name>
    <dbReference type="NCBI Taxonomy" id="2100421"/>
    <lineage>
        <taxon>Viruses</taxon>
        <taxon>Duplodnaviria</taxon>
        <taxon>Heunggongvirae</taxon>
        <taxon>Uroviricota</taxon>
        <taxon>Caudoviricetes</taxon>
        <taxon>Peduoviridae</taxon>
        <taxon>Maltschvirus</taxon>
        <taxon>Maltschvirus maltsch</taxon>
    </lineage>
</organism>
<accession>A0A6J5N6T5</accession>
<reference evidence="1" key="1">
    <citation type="submission" date="2020-04" db="EMBL/GenBank/DDBJ databases">
        <authorList>
            <person name="Chiriac C."/>
            <person name="Salcher M."/>
            <person name="Ghai R."/>
            <person name="Kavagutti S V."/>
        </authorList>
    </citation>
    <scope>NUCLEOTIDE SEQUENCE</scope>
</reference>
<evidence type="ECO:0000313" key="1">
    <source>
        <dbReference type="EMBL" id="CAB4154653.1"/>
    </source>
</evidence>
<dbReference type="EMBL" id="LR796615">
    <property type="protein sequence ID" value="CAB4154653.1"/>
    <property type="molecule type" value="Genomic_DNA"/>
</dbReference>
<sequence length="172" mass="17902">MAYSSPSYISPSPGTSNQITLSLDIADSLTDITQAAAISIAGLQNVTVNAANDVFTWTQLDSTAKKQVATTSTNSISMNLVVDDALFFGTTLNSTATDTAAAQGLMGFSRNKTLINFILKFVESGSNQATADRYIKGVGYITGLAPTVSADSPVWVTPVTITVSGEYTVAAT</sequence>
<gene>
    <name evidence="1" type="ORF">UFOVP647_18</name>
</gene>
<name>A0A6J5N6T5_9CAUD</name>